<dbReference type="InterPro" id="IPR045621">
    <property type="entry name" value="BPD_transp_1_N"/>
</dbReference>
<keyword evidence="2 11" id="KW-0813">Transport</keyword>
<dbReference type="PANTHER" id="PTHR43163">
    <property type="entry name" value="DIPEPTIDE TRANSPORT SYSTEM PERMEASE PROTEIN DPPB-RELATED"/>
    <property type="match status" value="1"/>
</dbReference>
<gene>
    <name evidence="13" type="ORF">BG36_15290</name>
    <name evidence="14" type="ORF">DES43_12618</name>
</gene>
<dbReference type="HOGENOM" id="CLU_036879_0_1_5"/>
<dbReference type="Pfam" id="PF00528">
    <property type="entry name" value="BPD_transp_1"/>
    <property type="match status" value="1"/>
</dbReference>
<evidence type="ECO:0000256" key="3">
    <source>
        <dbReference type="ARBA" id="ARBA00022475"/>
    </source>
</evidence>
<comment type="similarity">
    <text evidence="10">Belongs to the binding-protein-dependent transport system permease family. OppBC subfamily.</text>
</comment>
<feature type="transmembrane region" description="Helical" evidence="11">
    <location>
        <begin position="168"/>
        <end position="188"/>
    </location>
</feature>
<evidence type="ECO:0000259" key="12">
    <source>
        <dbReference type="PROSITE" id="PS50928"/>
    </source>
</evidence>
<evidence type="ECO:0000313" key="15">
    <source>
        <dbReference type="Proteomes" id="UP000019849"/>
    </source>
</evidence>
<dbReference type="InterPro" id="IPR035906">
    <property type="entry name" value="MetI-like_sf"/>
</dbReference>
<evidence type="ECO:0000256" key="9">
    <source>
        <dbReference type="ARBA" id="ARBA00023136"/>
    </source>
</evidence>
<dbReference type="OrthoDB" id="9807402at2"/>
<sequence>MLSYVLKRLSHTLLVIVGISIVSFVFLQLSGDPVGLMLPQDATSQQIEDLRHKLGLDDPVVVQYLRFVGNALRGDLGRSLFSNEPVAALILERLPATVELAFFSMAFALVIALPIGIVSALKRGTLIDTASMVLALFGLSMPHFWLGIMMIMLFSVQLGWLPTSGRGSFAQIIMPAAAMGISMVALFARLTRSTLLEVLGQDYVRTARAKGLPEYIVIGKHALKNAMIPLVTMIGMEFGLLLGGAVIIETVFAWPGVGRLIVQAIMDRDYPVVQGAVMLLSMIFVIVNLLVDLAYGWLDPDVSLRRASK</sequence>
<evidence type="ECO:0000256" key="4">
    <source>
        <dbReference type="ARBA" id="ARBA00022596"/>
    </source>
</evidence>
<evidence type="ECO:0000313" key="14">
    <source>
        <dbReference type="EMBL" id="TDR32641.1"/>
    </source>
</evidence>
<dbReference type="AlphaFoldDB" id="A0A011TEK4"/>
<evidence type="ECO:0000256" key="6">
    <source>
        <dbReference type="ARBA" id="ARBA00022989"/>
    </source>
</evidence>
<dbReference type="EMBL" id="SNZF01000026">
    <property type="protein sequence ID" value="TDR32641.1"/>
    <property type="molecule type" value="Genomic_DNA"/>
</dbReference>
<dbReference type="SUPFAM" id="SSF161098">
    <property type="entry name" value="MetI-like"/>
    <property type="match status" value="1"/>
</dbReference>
<evidence type="ECO:0000256" key="10">
    <source>
        <dbReference type="ARBA" id="ARBA00024202"/>
    </source>
</evidence>
<name>A0A011TEK4_9HYPH</name>
<dbReference type="InterPro" id="IPR000515">
    <property type="entry name" value="MetI-like"/>
</dbReference>
<keyword evidence="16" id="KW-1185">Reference proteome</keyword>
<feature type="transmembrane region" description="Helical" evidence="11">
    <location>
        <begin position="275"/>
        <end position="298"/>
    </location>
</feature>
<dbReference type="GO" id="GO:0005886">
    <property type="term" value="C:plasma membrane"/>
    <property type="evidence" value="ECO:0007669"/>
    <property type="project" value="UniProtKB-SubCell"/>
</dbReference>
<keyword evidence="7" id="KW-0406">Ion transport</keyword>
<feature type="transmembrane region" description="Helical" evidence="11">
    <location>
        <begin position="133"/>
        <end position="156"/>
    </location>
</feature>
<feature type="transmembrane region" description="Helical" evidence="11">
    <location>
        <begin position="230"/>
        <end position="255"/>
    </location>
</feature>
<dbReference type="RefSeq" id="WP_035031384.1">
    <property type="nucleotide sequence ID" value="NZ_KK073904.1"/>
</dbReference>
<dbReference type="Proteomes" id="UP000019849">
    <property type="component" value="Unassembled WGS sequence"/>
</dbReference>
<dbReference type="PATRIC" id="fig|69279.3.peg.4121"/>
<evidence type="ECO:0000256" key="2">
    <source>
        <dbReference type="ARBA" id="ARBA00022448"/>
    </source>
</evidence>
<keyword evidence="5 11" id="KW-0812">Transmembrane</keyword>
<organism evidence="13 15">
    <name type="scientific">Aquamicrobium defluvii</name>
    <dbReference type="NCBI Taxonomy" id="69279"/>
    <lineage>
        <taxon>Bacteria</taxon>
        <taxon>Pseudomonadati</taxon>
        <taxon>Pseudomonadota</taxon>
        <taxon>Alphaproteobacteria</taxon>
        <taxon>Hyphomicrobiales</taxon>
        <taxon>Phyllobacteriaceae</taxon>
        <taxon>Aquamicrobium</taxon>
    </lineage>
</organism>
<evidence type="ECO:0000256" key="1">
    <source>
        <dbReference type="ARBA" id="ARBA00004651"/>
    </source>
</evidence>
<proteinExistence type="inferred from homology"/>
<protein>
    <submittedName>
        <fullName evidence="13">ABC transporter permease</fullName>
    </submittedName>
    <submittedName>
        <fullName evidence="14">Peptide/nickel transport system permease protein</fullName>
    </submittedName>
</protein>
<keyword evidence="8" id="KW-0921">Nickel transport</keyword>
<evidence type="ECO:0000313" key="16">
    <source>
        <dbReference type="Proteomes" id="UP000294958"/>
    </source>
</evidence>
<dbReference type="NCBIfam" id="NF045470">
    <property type="entry name" value="Opp2B"/>
    <property type="match status" value="1"/>
</dbReference>
<dbReference type="Proteomes" id="UP000294958">
    <property type="component" value="Unassembled WGS sequence"/>
</dbReference>
<dbReference type="eggNOG" id="COG0601">
    <property type="taxonomic scope" value="Bacteria"/>
</dbReference>
<evidence type="ECO:0000256" key="5">
    <source>
        <dbReference type="ARBA" id="ARBA00022692"/>
    </source>
</evidence>
<feature type="transmembrane region" description="Helical" evidence="11">
    <location>
        <begin position="100"/>
        <end position="121"/>
    </location>
</feature>
<keyword evidence="4" id="KW-0533">Nickel</keyword>
<comment type="caution">
    <text evidence="13">The sequence shown here is derived from an EMBL/GenBank/DDBJ whole genome shotgun (WGS) entry which is preliminary data.</text>
</comment>
<keyword evidence="9 11" id="KW-0472">Membrane</keyword>
<evidence type="ECO:0000256" key="11">
    <source>
        <dbReference type="RuleBase" id="RU363032"/>
    </source>
</evidence>
<reference evidence="13 15" key="1">
    <citation type="submission" date="2014-02" db="EMBL/GenBank/DDBJ databases">
        <title>Aquamicrobium defluvii Genome sequencing.</title>
        <authorList>
            <person name="Wang X."/>
        </authorList>
    </citation>
    <scope>NUCLEOTIDE SEQUENCE [LARGE SCALE GENOMIC DNA]</scope>
    <source>
        <strain evidence="13 15">W13Z1</strain>
    </source>
</reference>
<dbReference type="InterPro" id="IPR050045">
    <property type="entry name" value="Opp2B"/>
</dbReference>
<dbReference type="PANTHER" id="PTHR43163:SF6">
    <property type="entry name" value="DIPEPTIDE TRANSPORT SYSTEM PERMEASE PROTEIN DPPB-RELATED"/>
    <property type="match status" value="1"/>
</dbReference>
<dbReference type="GO" id="GO:0015099">
    <property type="term" value="F:nickel cation transmembrane transporter activity"/>
    <property type="evidence" value="ECO:0007669"/>
    <property type="project" value="InterPro"/>
</dbReference>
<evidence type="ECO:0000313" key="13">
    <source>
        <dbReference type="EMBL" id="EXL02312.1"/>
    </source>
</evidence>
<feature type="domain" description="ABC transmembrane type-1" evidence="12">
    <location>
        <begin position="94"/>
        <end position="295"/>
    </location>
</feature>
<dbReference type="Pfam" id="PF19300">
    <property type="entry name" value="BPD_transp_1_N"/>
    <property type="match status" value="1"/>
</dbReference>
<keyword evidence="3" id="KW-1003">Cell membrane</keyword>
<reference evidence="14 16" key="2">
    <citation type="submission" date="2019-03" db="EMBL/GenBank/DDBJ databases">
        <title>Genomic Encyclopedia of Type Strains, Phase IV (KMG-IV): sequencing the most valuable type-strain genomes for metagenomic binning, comparative biology and taxonomic classification.</title>
        <authorList>
            <person name="Goeker M."/>
        </authorList>
    </citation>
    <scope>NUCLEOTIDE SEQUENCE [LARGE SCALE GENOMIC DNA]</scope>
    <source>
        <strain evidence="14 16">DSM 11603</strain>
    </source>
</reference>
<dbReference type="CDD" id="cd06261">
    <property type="entry name" value="TM_PBP2"/>
    <property type="match status" value="1"/>
</dbReference>
<dbReference type="Gene3D" id="1.10.3720.10">
    <property type="entry name" value="MetI-like"/>
    <property type="match status" value="1"/>
</dbReference>
<feature type="transmembrane region" description="Helical" evidence="11">
    <location>
        <begin position="12"/>
        <end position="29"/>
    </location>
</feature>
<comment type="subcellular location">
    <subcellularLocation>
        <location evidence="1 11">Cell membrane</location>
        <topology evidence="1 11">Multi-pass membrane protein</topology>
    </subcellularLocation>
</comment>
<evidence type="ECO:0000256" key="7">
    <source>
        <dbReference type="ARBA" id="ARBA00023065"/>
    </source>
</evidence>
<dbReference type="EMBL" id="JENY01000032">
    <property type="protein sequence ID" value="EXL02312.1"/>
    <property type="molecule type" value="Genomic_DNA"/>
</dbReference>
<accession>A0A011TEK4</accession>
<dbReference type="PROSITE" id="PS50928">
    <property type="entry name" value="ABC_TM1"/>
    <property type="match status" value="1"/>
</dbReference>
<dbReference type="STRING" id="69279.BG36_15290"/>
<evidence type="ECO:0000256" key="8">
    <source>
        <dbReference type="ARBA" id="ARBA00023112"/>
    </source>
</evidence>
<keyword evidence="6 11" id="KW-1133">Transmembrane helix</keyword>